<feature type="domain" description="Transcription factor zinc-finger" evidence="1">
    <location>
        <begin position="113"/>
        <end position="152"/>
    </location>
</feature>
<dbReference type="EMBL" id="JABDJR010000016">
    <property type="protein sequence ID" value="NNF05232.1"/>
    <property type="molecule type" value="Genomic_DNA"/>
</dbReference>
<protein>
    <recommendedName>
        <fullName evidence="1">Transcription factor zinc-finger domain-containing protein</fullName>
    </recommendedName>
</protein>
<dbReference type="Pfam" id="PF13453">
    <property type="entry name" value="Zn_ribbon_TFIIB"/>
    <property type="match status" value="1"/>
</dbReference>
<evidence type="ECO:0000313" key="2">
    <source>
        <dbReference type="EMBL" id="NNF05232.1"/>
    </source>
</evidence>
<sequence length="299" mass="32778">MKLVACAACHLQYDVTHASEETVSCACGEDISTKTPEAIDAKILRCGSCGAVVQDDAEDCAYCESVIVRDPKKLSLVCPECYARNAETSSYCGACGVKFQPQGFFGGDHPELDCPACEGQLVPQVIGGVIVRECDGCNGLWVPGDSFDDLVNRAIDARKNQGPQMSDGMRKKTPFQSKVVYRKCPECNLSMQRKNFARKSGIIVDWCGKHGTWLDADELEGIASFVLAGGLAKETSESPSVGWQQPADAKRMEAVYQSEKLMAKEKMRLIRQQERNENQFQVNVSGDMSLTGLLKWLLK</sequence>
<gene>
    <name evidence="2" type="ORF">HKN21_00595</name>
</gene>
<evidence type="ECO:0000259" key="1">
    <source>
        <dbReference type="Pfam" id="PF13453"/>
    </source>
</evidence>
<dbReference type="Proteomes" id="UP000547674">
    <property type="component" value="Unassembled WGS sequence"/>
</dbReference>
<organism evidence="2 3">
    <name type="scientific">Eiseniibacteriota bacterium</name>
    <dbReference type="NCBI Taxonomy" id="2212470"/>
    <lineage>
        <taxon>Bacteria</taxon>
        <taxon>Candidatus Eiseniibacteriota</taxon>
    </lineage>
</organism>
<proteinExistence type="predicted"/>
<name>A0A7Y2E6D6_UNCEI</name>
<accession>A0A7Y2E6D6</accession>
<comment type="caution">
    <text evidence="2">The sequence shown here is derived from an EMBL/GenBank/DDBJ whole genome shotgun (WGS) entry which is preliminary data.</text>
</comment>
<reference evidence="2 3" key="1">
    <citation type="submission" date="2020-03" db="EMBL/GenBank/DDBJ databases">
        <title>Metabolic flexibility allows generalist bacteria to become dominant in a frequently disturbed ecosystem.</title>
        <authorList>
            <person name="Chen Y.-J."/>
            <person name="Leung P.M."/>
            <person name="Bay S.K."/>
            <person name="Hugenholtz P."/>
            <person name="Kessler A.J."/>
            <person name="Shelley G."/>
            <person name="Waite D.W."/>
            <person name="Cook P.L."/>
            <person name="Greening C."/>
        </authorList>
    </citation>
    <scope>NUCLEOTIDE SEQUENCE [LARGE SCALE GENOMIC DNA]</scope>
    <source>
        <strain evidence="2">SS_bin_28</strain>
    </source>
</reference>
<dbReference type="AlphaFoldDB" id="A0A7Y2E6D6"/>
<dbReference type="InterPro" id="IPR027392">
    <property type="entry name" value="TF_Znf"/>
</dbReference>
<evidence type="ECO:0000313" key="3">
    <source>
        <dbReference type="Proteomes" id="UP000547674"/>
    </source>
</evidence>